<feature type="region of interest" description="Disordered" evidence="1">
    <location>
        <begin position="100"/>
        <end position="150"/>
    </location>
</feature>
<organism evidence="2">
    <name type="scientific">bioreactor metagenome</name>
    <dbReference type="NCBI Taxonomy" id="1076179"/>
    <lineage>
        <taxon>unclassified sequences</taxon>
        <taxon>metagenomes</taxon>
        <taxon>ecological metagenomes</taxon>
    </lineage>
</organism>
<feature type="compositionally biased region" description="Low complexity" evidence="1">
    <location>
        <begin position="135"/>
        <end position="150"/>
    </location>
</feature>
<gene>
    <name evidence="2" type="ORF">SDC9_94679</name>
</gene>
<comment type="caution">
    <text evidence="2">The sequence shown here is derived from an EMBL/GenBank/DDBJ whole genome shotgun (WGS) entry which is preliminary data.</text>
</comment>
<feature type="region of interest" description="Disordered" evidence="1">
    <location>
        <begin position="25"/>
        <end position="73"/>
    </location>
</feature>
<accession>A0A645A5I5</accession>
<reference evidence="2" key="1">
    <citation type="submission" date="2019-08" db="EMBL/GenBank/DDBJ databases">
        <authorList>
            <person name="Kucharzyk K."/>
            <person name="Murdoch R.W."/>
            <person name="Higgins S."/>
            <person name="Loffler F."/>
        </authorList>
    </citation>
    <scope>NUCLEOTIDE SEQUENCE</scope>
</reference>
<protein>
    <submittedName>
        <fullName evidence="2">Uncharacterized protein</fullName>
    </submittedName>
</protein>
<evidence type="ECO:0000256" key="1">
    <source>
        <dbReference type="SAM" id="MobiDB-lite"/>
    </source>
</evidence>
<evidence type="ECO:0000313" key="2">
    <source>
        <dbReference type="EMBL" id="MPM47958.1"/>
    </source>
</evidence>
<name>A0A645A5I5_9ZZZZ</name>
<sequence>MHIVLRENDRKKAVPALLRHRAEDIPNIGKTGARTRSGPPCPATAPVLQHRVHGADQSPRRRAPFPLPLLTGEGHRKAVGHHQQSSFLFQGVPLLPDVRAPNHLRRNSGTSSGRILTPAALTAGRADTRIPAPRPSSTRNASSSVTSSPR</sequence>
<dbReference type="AlphaFoldDB" id="A0A645A5I5"/>
<dbReference type="EMBL" id="VSSQ01011894">
    <property type="protein sequence ID" value="MPM47958.1"/>
    <property type="molecule type" value="Genomic_DNA"/>
</dbReference>
<proteinExistence type="predicted"/>